<dbReference type="GO" id="GO:0005975">
    <property type="term" value="P:carbohydrate metabolic process"/>
    <property type="evidence" value="ECO:0007669"/>
    <property type="project" value="InterPro"/>
</dbReference>
<evidence type="ECO:0000259" key="5">
    <source>
        <dbReference type="Pfam" id="PF12708"/>
    </source>
</evidence>
<dbReference type="Proteomes" id="UP000283992">
    <property type="component" value="Unassembled WGS sequence"/>
</dbReference>
<dbReference type="AlphaFoldDB" id="A0A414SJ63"/>
<dbReference type="RefSeq" id="WP_082923105.1">
    <property type="nucleotide sequence ID" value="NZ_AP031446.1"/>
</dbReference>
<evidence type="ECO:0000313" key="12">
    <source>
        <dbReference type="Proteomes" id="UP000285697"/>
    </source>
</evidence>
<evidence type="ECO:0000313" key="11">
    <source>
        <dbReference type="Proteomes" id="UP000283992"/>
    </source>
</evidence>
<evidence type="ECO:0000313" key="10">
    <source>
        <dbReference type="EMBL" id="RHJ14157.1"/>
    </source>
</evidence>
<reference evidence="7" key="5">
    <citation type="submission" date="2023-01" db="EMBL/GenBank/DDBJ databases">
        <title>Human gut microbiome strain richness.</title>
        <authorList>
            <person name="Chen-Liaw A."/>
        </authorList>
    </citation>
    <scope>NUCLEOTIDE SEQUENCE</scope>
    <source>
        <strain evidence="7">1001217st1_A9_1001217B_191108</strain>
    </source>
</reference>
<dbReference type="EMBL" id="QRLN01000006">
    <property type="protein sequence ID" value="RHJ14157.1"/>
    <property type="molecule type" value="Genomic_DNA"/>
</dbReference>
<evidence type="ECO:0000256" key="4">
    <source>
        <dbReference type="RuleBase" id="RU361169"/>
    </source>
</evidence>
<reference evidence="8" key="2">
    <citation type="journal article" date="2020" name="Cell Host Microbe">
        <title>Functional and Genomic Variation between Human-Derived Isolates of Lachnospiraceae Reveals Inter- and Intra-Species Diversity.</title>
        <authorList>
            <person name="Sorbara M.T."/>
            <person name="Littmann E.R."/>
            <person name="Fontana E."/>
            <person name="Moody T.U."/>
            <person name="Kohout C.E."/>
            <person name="Gjonbalaj M."/>
            <person name="Eaton V."/>
            <person name="Seok R."/>
            <person name="Leiner I.M."/>
            <person name="Pamer E.G."/>
        </authorList>
    </citation>
    <scope>NUCLEOTIDE SEQUENCE</scope>
    <source>
        <strain evidence="8">MSK.22.53</strain>
    </source>
</reference>
<name>A0A414SJ63_MEDGN</name>
<dbReference type="GO" id="GO:0004650">
    <property type="term" value="F:polygalacturonase activity"/>
    <property type="evidence" value="ECO:0007669"/>
    <property type="project" value="InterPro"/>
</dbReference>
<reference evidence="11 12" key="1">
    <citation type="submission" date="2018-08" db="EMBL/GenBank/DDBJ databases">
        <title>A genome reference for cultivated species of the human gut microbiota.</title>
        <authorList>
            <person name="Zou Y."/>
            <person name="Xue W."/>
            <person name="Luo G."/>
        </authorList>
    </citation>
    <scope>NUCLEOTIDE SEQUENCE [LARGE SCALE GENOMIC DNA]</scope>
    <source>
        <strain evidence="10 11">AM12-54</strain>
        <strain evidence="9 12">AM22-7AC</strain>
    </source>
</reference>
<dbReference type="Proteomes" id="UP001211731">
    <property type="component" value="Unassembled WGS sequence"/>
</dbReference>
<evidence type="ECO:0000256" key="3">
    <source>
        <dbReference type="ARBA" id="ARBA00023295"/>
    </source>
</evidence>
<dbReference type="SMART" id="SM00710">
    <property type="entry name" value="PbH1"/>
    <property type="match status" value="4"/>
</dbReference>
<dbReference type="EMBL" id="JAAIRM010000026">
    <property type="protein sequence ID" value="NSI20303.1"/>
    <property type="molecule type" value="Genomic_DNA"/>
</dbReference>
<evidence type="ECO:0000313" key="9">
    <source>
        <dbReference type="EMBL" id="RHG19570.1"/>
    </source>
</evidence>
<dbReference type="InterPro" id="IPR024535">
    <property type="entry name" value="RHGA/B-epi-like_pectate_lyase"/>
</dbReference>
<keyword evidence="2 4" id="KW-0378">Hydrolase</keyword>
<dbReference type="EMBL" id="QRIA01000007">
    <property type="protein sequence ID" value="RHG19570.1"/>
    <property type="molecule type" value="Genomic_DNA"/>
</dbReference>
<sequence length="445" mass="48941">MDYNIMEYGAVADGTTNNSGAIQAAVDACTEAGGGRVIVPTGRFLSGTIVLKSNVTLYLEKGAELISSLRKEDILDFFGNSEFEDPSEATGWEGGCFLCALHEHDISILGEGTIYGQGDQVFYDDGADGGIGECPKNVRIEDRPRTTYFEDVENLTVRGITFRDAAFWTLHMAGCRHVLVDGIRILNDQRGANNDGIDPDTCQDVVISNCIIKSGDDAIVVKNSVPMAKKYGCCENIVIKGCVLYSHDSALKVGTETGCGIRHVMLSDCVFRECSRGVGIWVRDGAVIEDIHVHHVSGNTKRYADCPQREFAPRWWGKGEPIFINATPRKNGGHPGIIRNITFDHISMTAESSLFIAGEEDAVIEDVIVENLNLTLKQQGTQKPGVFDEQPSQRDVYPHEIPAIYIRSAKGVEIQGNIRRDGIYKEYPLSQTEKTEDIKISVREK</sequence>
<dbReference type="EMBL" id="JAQMLR010000003">
    <property type="protein sequence ID" value="MDB8737920.1"/>
    <property type="molecule type" value="Genomic_DNA"/>
</dbReference>
<dbReference type="InterPro" id="IPR000743">
    <property type="entry name" value="Glyco_hydro_28"/>
</dbReference>
<organism evidence="9 12">
    <name type="scientific">Mediterraneibacter gnavus</name>
    <name type="common">Ruminococcus gnavus</name>
    <dbReference type="NCBI Taxonomy" id="33038"/>
    <lineage>
        <taxon>Bacteria</taxon>
        <taxon>Bacillati</taxon>
        <taxon>Bacillota</taxon>
        <taxon>Clostridia</taxon>
        <taxon>Lachnospirales</taxon>
        <taxon>Lachnospiraceae</taxon>
        <taxon>Mediterraneibacter</taxon>
    </lineage>
</organism>
<feature type="domain" description="Rhamnogalacturonase A/B/Epimerase-like pectate lyase" evidence="5">
    <location>
        <begin position="4"/>
        <end position="58"/>
    </location>
</feature>
<dbReference type="Proteomes" id="UP001297422">
    <property type="component" value="Unassembled WGS sequence"/>
</dbReference>
<gene>
    <name evidence="10" type="ORF">DW142_06590</name>
    <name evidence="9" type="ORF">DW270_07595</name>
    <name evidence="8" type="ORF">G4958_13280</name>
    <name evidence="6" type="ORF">LIQ10_14425</name>
    <name evidence="7" type="ORF">PNU63_03850</name>
</gene>
<reference evidence="6" key="4">
    <citation type="submission" date="2021-10" db="EMBL/GenBank/DDBJ databases">
        <title>Collection of gut derived symbiotic bacterial strains cultured from healthy donors.</title>
        <authorList>
            <person name="Lin H."/>
            <person name="Littmann E."/>
            <person name="Claire K."/>
            <person name="Pamer E."/>
        </authorList>
    </citation>
    <scope>NUCLEOTIDE SEQUENCE</scope>
    <source>
        <strain evidence="6">MSK.23.4</strain>
    </source>
</reference>
<evidence type="ECO:0000313" key="6">
    <source>
        <dbReference type="EMBL" id="MCB5494911.1"/>
    </source>
</evidence>
<evidence type="ECO:0000256" key="2">
    <source>
        <dbReference type="ARBA" id="ARBA00022801"/>
    </source>
</evidence>
<protein>
    <submittedName>
        <fullName evidence="9">Glycoside hydrolase family 28 protein</fullName>
    </submittedName>
    <submittedName>
        <fullName evidence="7">Glycosyl hydrolase family 28 protein</fullName>
    </submittedName>
    <submittedName>
        <fullName evidence="6">Right-handed parallel beta-helix repeat-containing protein</fullName>
    </submittedName>
</protein>
<dbReference type="InterPro" id="IPR012334">
    <property type="entry name" value="Pectin_lyas_fold"/>
</dbReference>
<dbReference type="InterPro" id="IPR051801">
    <property type="entry name" value="GH28_Enzymes"/>
</dbReference>
<reference evidence="8" key="3">
    <citation type="submission" date="2020-02" db="EMBL/GenBank/DDBJ databases">
        <authorList>
            <person name="Littmann E."/>
            <person name="Sorbara M."/>
        </authorList>
    </citation>
    <scope>NUCLEOTIDE SEQUENCE</scope>
    <source>
        <strain evidence="8">MSK.22.53</strain>
    </source>
</reference>
<evidence type="ECO:0000256" key="1">
    <source>
        <dbReference type="ARBA" id="ARBA00008834"/>
    </source>
</evidence>
<dbReference type="InterPro" id="IPR011050">
    <property type="entry name" value="Pectin_lyase_fold/virulence"/>
</dbReference>
<dbReference type="Proteomes" id="UP000285697">
    <property type="component" value="Unassembled WGS sequence"/>
</dbReference>
<dbReference type="PANTHER" id="PTHR31339">
    <property type="entry name" value="PECTIN LYASE-RELATED"/>
    <property type="match status" value="1"/>
</dbReference>
<dbReference type="Pfam" id="PF00295">
    <property type="entry name" value="Glyco_hydro_28"/>
    <property type="match status" value="1"/>
</dbReference>
<dbReference type="Pfam" id="PF12708">
    <property type="entry name" value="Pect-lyase_RHGA_epim"/>
    <property type="match status" value="1"/>
</dbReference>
<comment type="similarity">
    <text evidence="1 4">Belongs to the glycosyl hydrolase 28 family.</text>
</comment>
<evidence type="ECO:0000313" key="8">
    <source>
        <dbReference type="EMBL" id="NSI20303.1"/>
    </source>
</evidence>
<dbReference type="PANTHER" id="PTHR31339:SF9">
    <property type="entry name" value="PLASMIN AND FIBRONECTIN-BINDING PROTEIN A"/>
    <property type="match status" value="1"/>
</dbReference>
<keyword evidence="3 4" id="KW-0326">Glycosidase</keyword>
<dbReference type="Gene3D" id="2.160.20.10">
    <property type="entry name" value="Single-stranded right-handed beta-helix, Pectin lyase-like"/>
    <property type="match status" value="1"/>
</dbReference>
<dbReference type="EMBL" id="JAJBNC010000026">
    <property type="protein sequence ID" value="MCB5494911.1"/>
    <property type="molecule type" value="Genomic_DNA"/>
</dbReference>
<comment type="caution">
    <text evidence="9">The sequence shown here is derived from an EMBL/GenBank/DDBJ whole genome shotgun (WGS) entry which is preliminary data.</text>
</comment>
<accession>A0A414SJ63</accession>
<proteinExistence type="inferred from homology"/>
<dbReference type="Proteomes" id="UP001296643">
    <property type="component" value="Unassembled WGS sequence"/>
</dbReference>
<evidence type="ECO:0000313" key="7">
    <source>
        <dbReference type="EMBL" id="MDB8737920.1"/>
    </source>
</evidence>
<dbReference type="InterPro" id="IPR006626">
    <property type="entry name" value="PbH1"/>
</dbReference>
<dbReference type="SUPFAM" id="SSF51126">
    <property type="entry name" value="Pectin lyase-like"/>
    <property type="match status" value="1"/>
</dbReference>